<dbReference type="RefSeq" id="WP_315952109.1">
    <property type="nucleotide sequence ID" value="NZ_JAWCUD010000003.1"/>
</dbReference>
<accession>A0ABU3RCY0</accession>
<organism evidence="1 2">
    <name type="scientific">Paenibacillus violae</name>
    <dbReference type="NCBI Taxonomy" id="3077234"/>
    <lineage>
        <taxon>Bacteria</taxon>
        <taxon>Bacillati</taxon>
        <taxon>Bacillota</taxon>
        <taxon>Bacilli</taxon>
        <taxon>Bacillales</taxon>
        <taxon>Paenibacillaceae</taxon>
        <taxon>Paenibacillus</taxon>
    </lineage>
</organism>
<protein>
    <submittedName>
        <fullName evidence="1">Uncharacterized protein</fullName>
    </submittedName>
</protein>
<name>A0ABU3RCY0_9BACL</name>
<gene>
    <name evidence="1" type="ORF">RQP52_13510</name>
</gene>
<comment type="caution">
    <text evidence="1">The sequence shown here is derived from an EMBL/GenBank/DDBJ whole genome shotgun (WGS) entry which is preliminary data.</text>
</comment>
<evidence type="ECO:0000313" key="2">
    <source>
        <dbReference type="Proteomes" id="UP001260980"/>
    </source>
</evidence>
<reference evidence="1 2" key="1">
    <citation type="submission" date="2023-10" db="EMBL/GenBank/DDBJ databases">
        <title>Paenibacillus strain PFR10 Genome sequencing and assembly.</title>
        <authorList>
            <person name="Kim I."/>
        </authorList>
    </citation>
    <scope>NUCLEOTIDE SEQUENCE [LARGE SCALE GENOMIC DNA]</scope>
    <source>
        <strain evidence="1 2">PFR10</strain>
    </source>
</reference>
<evidence type="ECO:0000313" key="1">
    <source>
        <dbReference type="EMBL" id="MDU0202118.1"/>
    </source>
</evidence>
<keyword evidence="2" id="KW-1185">Reference proteome</keyword>
<dbReference type="EMBL" id="JAWCUD010000003">
    <property type="protein sequence ID" value="MDU0202118.1"/>
    <property type="molecule type" value="Genomic_DNA"/>
</dbReference>
<proteinExistence type="predicted"/>
<sequence>MATNGHRRGVAMELRYGCTPQVVTNIVFQGVSLSPIRICNSVPSSAIIIP</sequence>
<dbReference type="Proteomes" id="UP001260980">
    <property type="component" value="Unassembled WGS sequence"/>
</dbReference>